<dbReference type="AlphaFoldDB" id="A0A926E4W9"/>
<reference evidence="1" key="1">
    <citation type="submission" date="2020-08" db="EMBL/GenBank/DDBJ databases">
        <title>Genome public.</title>
        <authorList>
            <person name="Liu C."/>
            <person name="Sun Q."/>
        </authorList>
    </citation>
    <scope>NUCLEOTIDE SEQUENCE</scope>
    <source>
        <strain evidence="1">NSJ-33</strain>
    </source>
</reference>
<organism evidence="1 2">
    <name type="scientific">Fumia xinanensis</name>
    <dbReference type="NCBI Taxonomy" id="2763659"/>
    <lineage>
        <taxon>Bacteria</taxon>
        <taxon>Bacillati</taxon>
        <taxon>Bacillota</taxon>
        <taxon>Clostridia</taxon>
        <taxon>Eubacteriales</taxon>
        <taxon>Oscillospiraceae</taxon>
        <taxon>Fumia</taxon>
    </lineage>
</organism>
<protein>
    <submittedName>
        <fullName evidence="1">Uncharacterized protein</fullName>
    </submittedName>
</protein>
<accession>A0A926E4W9</accession>
<dbReference type="RefSeq" id="WP_249295279.1">
    <property type="nucleotide sequence ID" value="NZ_JACRSV010000002.1"/>
</dbReference>
<dbReference type="Proteomes" id="UP000610760">
    <property type="component" value="Unassembled WGS sequence"/>
</dbReference>
<comment type="caution">
    <text evidence="1">The sequence shown here is derived from an EMBL/GenBank/DDBJ whole genome shotgun (WGS) entry which is preliminary data.</text>
</comment>
<keyword evidence="2" id="KW-1185">Reference proteome</keyword>
<proteinExistence type="predicted"/>
<gene>
    <name evidence="1" type="ORF">H8710_09520</name>
</gene>
<evidence type="ECO:0000313" key="2">
    <source>
        <dbReference type="Proteomes" id="UP000610760"/>
    </source>
</evidence>
<sequence length="295" mass="34462">MKPVLMENAFEAWAAAIRFCDDIKDGKATLQYQKNFVLSLHNAVELIMKQMLLNNNDHRVAEVRKAKNEADAKLLFDYFKATDLNSFFDTLSNEDLSKFNTIQFNELISLHKKLFGRSLEQGESLKTELELLQKLRNNETHFLIRQGSFLSEEDFCVLHNFMIRFYKIMESWCPIDKDDYELYILPYWGDPVGADSIYGFNREPLQIFSYETAVRNSKLAKKIAALLNGDYLYGAPDFSPYTITKDLIQQHMELSSQFDEIWSVVYMMQCLEMIAVDEILDDEQGRVYFVMSVLF</sequence>
<name>A0A926E4W9_9FIRM</name>
<dbReference type="EMBL" id="JACRSV010000002">
    <property type="protein sequence ID" value="MBC8560302.1"/>
    <property type="molecule type" value="Genomic_DNA"/>
</dbReference>
<evidence type="ECO:0000313" key="1">
    <source>
        <dbReference type="EMBL" id="MBC8560302.1"/>
    </source>
</evidence>